<gene>
    <name evidence="1" type="ORF">MKP05_09355</name>
</gene>
<organism evidence="1 2">
    <name type="scientific">Halomonas flagellata</name>
    <dbReference type="NCBI Taxonomy" id="2920385"/>
    <lineage>
        <taxon>Bacteria</taxon>
        <taxon>Pseudomonadati</taxon>
        <taxon>Pseudomonadota</taxon>
        <taxon>Gammaproteobacteria</taxon>
        <taxon>Oceanospirillales</taxon>
        <taxon>Halomonadaceae</taxon>
        <taxon>Halomonas</taxon>
    </lineage>
</organism>
<name>A0ABS9RU27_9GAMM</name>
<evidence type="ECO:0000313" key="1">
    <source>
        <dbReference type="EMBL" id="MCH4563335.1"/>
    </source>
</evidence>
<evidence type="ECO:0000313" key="2">
    <source>
        <dbReference type="Proteomes" id="UP001202117"/>
    </source>
</evidence>
<dbReference type="RefSeq" id="WP_240568044.1">
    <property type="nucleotide sequence ID" value="NZ_JAKVPY010000009.1"/>
</dbReference>
<sequence length="675" mass="75048">MTLAKPTGLIVQGLNEFATLEQSVQRVTPAHDFATLEQWTGGARPGGVFATLEQSVQRVTAAHDFATLRQRTGYRLTPAHDFATLRQRVVFLRVTLAHDFAVLDQRVQRVTPAHDFAALRQLVTAETQGQTPRPRFLIRLDGVDITARCRYDITISASEGDNRTCQVILRAQPGPLNIPGFKGKALHIDRLQGGELVPLFRGWVDVPTYDRVARTVTLRGSDLRGERLGREDRARLRSLTGGLYSPVTQREDATGEAWVRELLRTVPGSLDYTSAGTLRYRPWALATPRYTLAAGQINADRVNVVFDTRSESVNTVRATLEYRYYQRNTFTQSVTMGMRKALKGIPLPGDTIPTRDALRSAIFGVPNWHPVSYTILGITANGWYKSSPTDINPLHFFASDALRKTHATGVDATLERYISQPKRERYELTFSAPESVDQFGEIAGSDMRFSLETRVDPAVFEERGCTVVADPDDRRADLEAAIEAVQRMVEKMILEGHRRNYATFLYKPKTGRAGHRELLPVEIGDTLAAPTTEVDVTGWVSAFTHRQDDKGDIWTEIRLAMSRVDSEVSVTEDWSLPAPPSKYALNPDSAAIQDEPTCPVIEDDETIDLVSQDLPRVDLVTGEPVSPSHISPDGSVVVVMPEIGRSQVDEIIGQRTHQYDIAIPTDPISVEVPND</sequence>
<protein>
    <submittedName>
        <fullName evidence="1">Uncharacterized protein</fullName>
    </submittedName>
</protein>
<dbReference type="EMBL" id="JAKVPY010000009">
    <property type="protein sequence ID" value="MCH4563335.1"/>
    <property type="molecule type" value="Genomic_DNA"/>
</dbReference>
<keyword evidence="2" id="KW-1185">Reference proteome</keyword>
<reference evidence="1 2" key="1">
    <citation type="submission" date="2022-02" db="EMBL/GenBank/DDBJ databases">
        <title>Halomonas fukangensis sp. nov., a halophilic bacterium isolated from a bulk soil of Kalidium foliatum at Fukang.</title>
        <authorList>
            <person name="Huang Y."/>
        </authorList>
    </citation>
    <scope>NUCLEOTIDE SEQUENCE [LARGE SCALE GENOMIC DNA]</scope>
    <source>
        <strain evidence="1 2">EGI 63088</strain>
    </source>
</reference>
<comment type="caution">
    <text evidence="1">The sequence shown here is derived from an EMBL/GenBank/DDBJ whole genome shotgun (WGS) entry which is preliminary data.</text>
</comment>
<dbReference type="Proteomes" id="UP001202117">
    <property type="component" value="Unassembled WGS sequence"/>
</dbReference>
<proteinExistence type="predicted"/>
<accession>A0ABS9RU27</accession>